<keyword evidence="4" id="KW-1185">Reference proteome</keyword>
<evidence type="ECO:0000256" key="1">
    <source>
        <dbReference type="SAM" id="MobiDB-lite"/>
    </source>
</evidence>
<protein>
    <submittedName>
        <fullName evidence="2">Uncharacterized protein</fullName>
    </submittedName>
</protein>
<sequence length="239" mass="26452">MPYIPPGTNQIQPISIPIEKTHQLALDKIPKDIPPNPSNEGGSPKTPRPAENDETNHAVKIPPSKESSIESISSAIAATSLYSYKSTPPLEDEDEYEEGIKTQNLSSPATSSVISLPEQQQDDKVKTSRSDSSLRRRVNEVDQEEVEEEEEKKVAGEEVEPSTLEDKPNTTISEDKTAFDLYRQGLYAYTHTLWIQAKLSSSRAERRRQSVSISGQFGAKQSGMERMAAKKALAKRLNG</sequence>
<name>A0A1B9HYN3_9TREE</name>
<feature type="compositionally biased region" description="Low complexity" evidence="1">
    <location>
        <begin position="60"/>
        <end position="77"/>
    </location>
</feature>
<feature type="compositionally biased region" description="Basic and acidic residues" evidence="1">
    <location>
        <begin position="48"/>
        <end position="57"/>
    </location>
</feature>
<feature type="compositionally biased region" description="Basic and acidic residues" evidence="1">
    <location>
        <begin position="121"/>
        <end position="140"/>
    </location>
</feature>
<accession>A0A1B9HYN3</accession>
<gene>
    <name evidence="2" type="ORF">I206_05153</name>
    <name evidence="3" type="ORF">I206_107303</name>
</gene>
<feature type="region of interest" description="Disordered" evidence="1">
    <location>
        <begin position="202"/>
        <end position="239"/>
    </location>
</feature>
<dbReference type="OrthoDB" id="2564813at2759"/>
<organism evidence="2">
    <name type="scientific">Kwoniella pini CBS 10737</name>
    <dbReference type="NCBI Taxonomy" id="1296096"/>
    <lineage>
        <taxon>Eukaryota</taxon>
        <taxon>Fungi</taxon>
        <taxon>Dikarya</taxon>
        <taxon>Basidiomycota</taxon>
        <taxon>Agaricomycotina</taxon>
        <taxon>Tremellomycetes</taxon>
        <taxon>Tremellales</taxon>
        <taxon>Cryptococcaceae</taxon>
        <taxon>Kwoniella</taxon>
    </lineage>
</organism>
<dbReference type="GeneID" id="30173522"/>
<feature type="compositionally biased region" description="Polar residues" evidence="1">
    <location>
        <begin position="101"/>
        <end position="119"/>
    </location>
</feature>
<evidence type="ECO:0000313" key="4">
    <source>
        <dbReference type="Proteomes" id="UP000094020"/>
    </source>
</evidence>
<reference evidence="3" key="4">
    <citation type="submission" date="2024-02" db="EMBL/GenBank/DDBJ databases">
        <title>Comparative genomics of Cryptococcus and Kwoniella reveals pathogenesis evolution and contrasting modes of karyotype evolution via chromosome fusion or intercentromeric recombination.</title>
        <authorList>
            <person name="Coelho M.A."/>
            <person name="David-Palma M."/>
            <person name="Shea T."/>
            <person name="Bowers K."/>
            <person name="McGinley-Smith S."/>
            <person name="Mohammad A.W."/>
            <person name="Gnirke A."/>
            <person name="Yurkov A.M."/>
            <person name="Nowrousian M."/>
            <person name="Sun S."/>
            <person name="Cuomo C.A."/>
            <person name="Heitman J."/>
        </authorList>
    </citation>
    <scope>NUCLEOTIDE SEQUENCE</scope>
    <source>
        <strain evidence="3">CBS 10737</strain>
    </source>
</reference>
<dbReference type="RefSeq" id="XP_019009595.1">
    <property type="nucleotide sequence ID" value="XM_019156877.1"/>
</dbReference>
<feature type="region of interest" description="Disordered" evidence="1">
    <location>
        <begin position="1"/>
        <end position="172"/>
    </location>
</feature>
<feature type="compositionally biased region" description="Acidic residues" evidence="1">
    <location>
        <begin position="141"/>
        <end position="150"/>
    </location>
</feature>
<dbReference type="KEGG" id="kpin:30173522"/>
<evidence type="ECO:0000313" key="3">
    <source>
        <dbReference type="EMBL" id="WWC73336.1"/>
    </source>
</evidence>
<evidence type="ECO:0000313" key="2">
    <source>
        <dbReference type="EMBL" id="OCF48376.1"/>
    </source>
</evidence>
<dbReference type="Proteomes" id="UP000094020">
    <property type="component" value="Chromosome 10"/>
</dbReference>
<reference evidence="3" key="2">
    <citation type="submission" date="2013-07" db="EMBL/GenBank/DDBJ databases">
        <authorList>
            <consortium name="The Broad Institute Genome Sequencing Platform"/>
            <person name="Cuomo C."/>
            <person name="Litvintseva A."/>
            <person name="Chen Y."/>
            <person name="Heitman J."/>
            <person name="Sun S."/>
            <person name="Springer D."/>
            <person name="Dromer F."/>
            <person name="Young S.K."/>
            <person name="Zeng Q."/>
            <person name="Gargeya S."/>
            <person name="Fitzgerald M."/>
            <person name="Abouelleil A."/>
            <person name="Alvarado L."/>
            <person name="Berlin A.M."/>
            <person name="Chapman S.B."/>
            <person name="Dewar J."/>
            <person name="Goldberg J."/>
            <person name="Griggs A."/>
            <person name="Gujja S."/>
            <person name="Hansen M."/>
            <person name="Howarth C."/>
            <person name="Imamovic A."/>
            <person name="Larimer J."/>
            <person name="McCowan C."/>
            <person name="Murphy C."/>
            <person name="Pearson M."/>
            <person name="Priest M."/>
            <person name="Roberts A."/>
            <person name="Saif S."/>
            <person name="Shea T."/>
            <person name="Sykes S."/>
            <person name="Wortman J."/>
            <person name="Nusbaum C."/>
            <person name="Birren B."/>
        </authorList>
    </citation>
    <scope>NUCLEOTIDE SEQUENCE</scope>
    <source>
        <strain evidence="3">CBS 10737</strain>
    </source>
</reference>
<dbReference type="AlphaFoldDB" id="A0A1B9HYN3"/>
<reference evidence="2" key="1">
    <citation type="submission" date="2013-07" db="EMBL/GenBank/DDBJ databases">
        <title>The Genome Sequence of Cryptococcus pinus CBS10737.</title>
        <authorList>
            <consortium name="The Broad Institute Genome Sequencing Platform"/>
            <person name="Cuomo C."/>
            <person name="Litvintseva A."/>
            <person name="Chen Y."/>
            <person name="Heitman J."/>
            <person name="Sun S."/>
            <person name="Springer D."/>
            <person name="Dromer F."/>
            <person name="Young S.K."/>
            <person name="Zeng Q."/>
            <person name="Gargeya S."/>
            <person name="Fitzgerald M."/>
            <person name="Abouelleil A."/>
            <person name="Alvarado L."/>
            <person name="Berlin A.M."/>
            <person name="Chapman S.B."/>
            <person name="Dewar J."/>
            <person name="Goldberg J."/>
            <person name="Griggs A."/>
            <person name="Gujja S."/>
            <person name="Hansen M."/>
            <person name="Howarth C."/>
            <person name="Imamovic A."/>
            <person name="Larimer J."/>
            <person name="McCowan C."/>
            <person name="Murphy C."/>
            <person name="Pearson M."/>
            <person name="Priest M."/>
            <person name="Roberts A."/>
            <person name="Saif S."/>
            <person name="Shea T."/>
            <person name="Sykes S."/>
            <person name="Wortman J."/>
            <person name="Nusbaum C."/>
            <person name="Birren B."/>
        </authorList>
    </citation>
    <scope>NUCLEOTIDE SEQUENCE [LARGE SCALE GENOMIC DNA]</scope>
    <source>
        <strain evidence="2">CBS 10737</strain>
    </source>
</reference>
<reference evidence="2" key="3">
    <citation type="submission" date="2016-07" db="EMBL/GenBank/DDBJ databases">
        <title>Evolution of pathogenesis and genome organization in the Tremellales.</title>
        <authorList>
            <person name="Cuomo C."/>
            <person name="Litvintseva A."/>
            <person name="Heitman J."/>
            <person name="Chen Y."/>
            <person name="Sun S."/>
            <person name="Springer D."/>
            <person name="Dromer F."/>
            <person name="Young S."/>
            <person name="Zeng Q."/>
            <person name="Chapman S."/>
            <person name="Gujja S."/>
            <person name="Saif S."/>
            <person name="Birren B."/>
        </authorList>
    </citation>
    <scope>NUCLEOTIDE SEQUENCE</scope>
    <source>
        <strain evidence="2">CBS 10737</strain>
    </source>
</reference>
<dbReference type="EMBL" id="CP144528">
    <property type="protein sequence ID" value="WWC73336.1"/>
    <property type="molecule type" value="Genomic_DNA"/>
</dbReference>
<proteinExistence type="predicted"/>
<dbReference type="EMBL" id="KI894013">
    <property type="protein sequence ID" value="OCF48376.1"/>
    <property type="molecule type" value="Genomic_DNA"/>
</dbReference>